<dbReference type="InterPro" id="IPR050879">
    <property type="entry name" value="Acyltransferase_3"/>
</dbReference>
<feature type="transmembrane region" description="Helical" evidence="8">
    <location>
        <begin position="143"/>
        <end position="163"/>
    </location>
</feature>
<keyword evidence="5 8" id="KW-1133">Transmembrane helix</keyword>
<evidence type="ECO:0000313" key="11">
    <source>
        <dbReference type="Proteomes" id="UP001179600"/>
    </source>
</evidence>
<dbReference type="GO" id="GO:0009103">
    <property type="term" value="P:lipopolysaccharide biosynthetic process"/>
    <property type="evidence" value="ECO:0007669"/>
    <property type="project" value="TreeGrafter"/>
</dbReference>
<feature type="transmembrane region" description="Helical" evidence="8">
    <location>
        <begin position="80"/>
        <end position="99"/>
    </location>
</feature>
<sequence>MPISQQKKRIYIDGLDGLRAIAVLMVLTYHFRSHFVKGGFIGVDIFFVLSAYLITNLLNDEWQKKETIDIQAFWQRRFRRLIPAVVAVILVTFIAILFFSHTSWLNQLKDSLAALTYTSNWWYIYKKVPYADFFTQPTPLKHLWSLAVEAQFYLIYPFIFVYLKRKEDKAVKTWQVWGIFALISAILMGLLYQPESFDRVYYGTDTRFFSFMIGAILGTVWPWGRLNANPPQTVTRVLDITGIISFSVLMLLAIRVTEFQKWMYPVGFIVVSVFSALLIAVIAHPGSRVHLFFEHPLLRWIGQRSYSIYLWHYPIIILTTPSKLKFTQHFILILLQVVLIFIVAHFSYLFIEQPLKRSPLKKWGRDMKQAYHDNKRIALNLLVSSSLLLSLIIGTNLVAAKSVEQQSDRKAKTVQTEIKEKDTIKTEETEPIKKQTINKMIVIGDSIILGAENELKERFPGIIVDAHVGRQMSEGIVLLEEKYHKELGKETLLIVELGSNGPFSKRDLTHLLSLAGDSHVMFINAYVPLNWQDEVNQLLWTATHENDKLTLVDWYSVAQSNLQLLEEDGVHLNPDGASVYVDLIQQQLQSFDLILKQP</sequence>
<dbReference type="EMBL" id="CP116507">
    <property type="protein sequence ID" value="WCG22185.1"/>
    <property type="molecule type" value="Genomic_DNA"/>
</dbReference>
<dbReference type="GO" id="GO:0016747">
    <property type="term" value="F:acyltransferase activity, transferring groups other than amino-acyl groups"/>
    <property type="evidence" value="ECO:0007669"/>
    <property type="project" value="InterPro"/>
</dbReference>
<reference evidence="10" key="1">
    <citation type="submission" date="2023-01" db="EMBL/GenBank/DDBJ databases">
        <title>Oxazolidinone resistance genes in florfenicol resistant enterococci from beef cattle and veal calves at slaughter.</title>
        <authorList>
            <person name="Biggel M."/>
        </authorList>
    </citation>
    <scope>NUCLEOTIDE SEQUENCE</scope>
    <source>
        <strain evidence="10">K204-1</strain>
    </source>
</reference>
<dbReference type="PANTHER" id="PTHR23028">
    <property type="entry name" value="ACETYLTRANSFERASE"/>
    <property type="match status" value="1"/>
</dbReference>
<dbReference type="Proteomes" id="UP001179600">
    <property type="component" value="Chromosome"/>
</dbReference>
<feature type="domain" description="Acyltransferase 3" evidence="9">
    <location>
        <begin position="13"/>
        <end position="344"/>
    </location>
</feature>
<dbReference type="PANTHER" id="PTHR23028:SF53">
    <property type="entry name" value="ACYL_TRANSF_3 DOMAIN-CONTAINING PROTEIN"/>
    <property type="match status" value="1"/>
</dbReference>
<feature type="transmembrane region" description="Helical" evidence="8">
    <location>
        <begin position="306"/>
        <end position="324"/>
    </location>
</feature>
<dbReference type="InterPro" id="IPR036514">
    <property type="entry name" value="SGNH_hydro_sf"/>
</dbReference>
<evidence type="ECO:0000256" key="3">
    <source>
        <dbReference type="ARBA" id="ARBA00022679"/>
    </source>
</evidence>
<feature type="transmembrane region" description="Helical" evidence="8">
    <location>
        <begin position="12"/>
        <end position="32"/>
    </location>
</feature>
<gene>
    <name evidence="10" type="ORF">PML95_07220</name>
</gene>
<keyword evidence="3" id="KW-0808">Transferase</keyword>
<evidence type="ECO:0000256" key="6">
    <source>
        <dbReference type="ARBA" id="ARBA00023136"/>
    </source>
</evidence>
<dbReference type="AlphaFoldDB" id="A0AAE9XHS7"/>
<feature type="transmembrane region" description="Helical" evidence="8">
    <location>
        <begin position="262"/>
        <end position="285"/>
    </location>
</feature>
<keyword evidence="4 8" id="KW-0812">Transmembrane</keyword>
<evidence type="ECO:0000256" key="1">
    <source>
        <dbReference type="ARBA" id="ARBA00004651"/>
    </source>
</evidence>
<keyword evidence="2" id="KW-1003">Cell membrane</keyword>
<feature type="transmembrane region" description="Helical" evidence="8">
    <location>
        <begin position="377"/>
        <end position="399"/>
    </location>
</feature>
<dbReference type="RefSeq" id="WP_272163140.1">
    <property type="nucleotide sequence ID" value="NZ_CP116507.1"/>
</dbReference>
<keyword evidence="6 8" id="KW-0472">Membrane</keyword>
<evidence type="ECO:0000259" key="9">
    <source>
        <dbReference type="Pfam" id="PF01757"/>
    </source>
</evidence>
<accession>A0AAE9XHS7</accession>
<feature type="transmembrane region" description="Helical" evidence="8">
    <location>
        <begin position="206"/>
        <end position="224"/>
    </location>
</feature>
<evidence type="ECO:0000256" key="2">
    <source>
        <dbReference type="ARBA" id="ARBA00022475"/>
    </source>
</evidence>
<comment type="subcellular location">
    <subcellularLocation>
        <location evidence="1">Cell membrane</location>
        <topology evidence="1">Multi-pass membrane protein</topology>
    </subcellularLocation>
</comment>
<feature type="transmembrane region" description="Helical" evidence="8">
    <location>
        <begin position="236"/>
        <end position="256"/>
    </location>
</feature>
<keyword evidence="7 10" id="KW-0012">Acyltransferase</keyword>
<dbReference type="InterPro" id="IPR002656">
    <property type="entry name" value="Acyl_transf_3_dom"/>
</dbReference>
<feature type="transmembrane region" description="Helical" evidence="8">
    <location>
        <begin position="38"/>
        <end position="59"/>
    </location>
</feature>
<feature type="transmembrane region" description="Helical" evidence="8">
    <location>
        <begin position="330"/>
        <end position="351"/>
    </location>
</feature>
<evidence type="ECO:0000256" key="7">
    <source>
        <dbReference type="ARBA" id="ARBA00023315"/>
    </source>
</evidence>
<evidence type="ECO:0000256" key="4">
    <source>
        <dbReference type="ARBA" id="ARBA00022692"/>
    </source>
</evidence>
<protein>
    <submittedName>
        <fullName evidence="10">Acyltransferase family protein</fullName>
    </submittedName>
</protein>
<organism evidence="10 11">
    <name type="scientific">Vagococcus lutrae</name>
    <dbReference type="NCBI Taxonomy" id="81947"/>
    <lineage>
        <taxon>Bacteria</taxon>
        <taxon>Bacillati</taxon>
        <taxon>Bacillota</taxon>
        <taxon>Bacilli</taxon>
        <taxon>Lactobacillales</taxon>
        <taxon>Enterococcaceae</taxon>
        <taxon>Vagococcus</taxon>
    </lineage>
</organism>
<dbReference type="Gene3D" id="3.40.50.1110">
    <property type="entry name" value="SGNH hydrolase"/>
    <property type="match status" value="1"/>
</dbReference>
<evidence type="ECO:0000256" key="8">
    <source>
        <dbReference type="SAM" id="Phobius"/>
    </source>
</evidence>
<proteinExistence type="predicted"/>
<name>A0AAE9XHS7_9ENTE</name>
<evidence type="ECO:0000313" key="10">
    <source>
        <dbReference type="EMBL" id="WCG22185.1"/>
    </source>
</evidence>
<dbReference type="GO" id="GO:0005886">
    <property type="term" value="C:plasma membrane"/>
    <property type="evidence" value="ECO:0007669"/>
    <property type="project" value="UniProtKB-SubCell"/>
</dbReference>
<dbReference type="Pfam" id="PF01757">
    <property type="entry name" value="Acyl_transf_3"/>
    <property type="match status" value="1"/>
</dbReference>
<dbReference type="SUPFAM" id="SSF52266">
    <property type="entry name" value="SGNH hydrolase"/>
    <property type="match status" value="1"/>
</dbReference>
<evidence type="ECO:0000256" key="5">
    <source>
        <dbReference type="ARBA" id="ARBA00022989"/>
    </source>
</evidence>
<feature type="transmembrane region" description="Helical" evidence="8">
    <location>
        <begin position="175"/>
        <end position="194"/>
    </location>
</feature>